<dbReference type="AlphaFoldDB" id="A0A445H3E5"/>
<feature type="domain" description="Tf2-1-like SH3-like" evidence="1">
    <location>
        <begin position="71"/>
        <end position="133"/>
    </location>
</feature>
<sequence length="180" mass="20941">MTPFKVVYGHDPPTLICYQMTTMDPPNLQEMLQLWDTILVQLKANLNRVQQFMKKHAYQNRLPLEFQIGGMVSMKLQPYRQYSVALRKNHKLGLHYFGPFLVLEKIGTVAYKLLLPPMEKIHPVFHISLLKHCKGNHTTSFVPLPLLSVEQALLQKLEFTTRHLRRFSRTDLEYGAVAIL</sequence>
<comment type="caution">
    <text evidence="2">The sequence shown here is derived from an EMBL/GenBank/DDBJ whole genome shotgun (WGS) entry which is preliminary data.</text>
</comment>
<accession>A0A445H3E5</accession>
<evidence type="ECO:0000313" key="3">
    <source>
        <dbReference type="Proteomes" id="UP000289340"/>
    </source>
</evidence>
<dbReference type="PANTHER" id="PTHR46148">
    <property type="entry name" value="CHROMO DOMAIN-CONTAINING PROTEIN"/>
    <property type="match status" value="1"/>
</dbReference>
<organism evidence="2 3">
    <name type="scientific">Glycine soja</name>
    <name type="common">Wild soybean</name>
    <dbReference type="NCBI Taxonomy" id="3848"/>
    <lineage>
        <taxon>Eukaryota</taxon>
        <taxon>Viridiplantae</taxon>
        <taxon>Streptophyta</taxon>
        <taxon>Embryophyta</taxon>
        <taxon>Tracheophyta</taxon>
        <taxon>Spermatophyta</taxon>
        <taxon>Magnoliopsida</taxon>
        <taxon>eudicotyledons</taxon>
        <taxon>Gunneridae</taxon>
        <taxon>Pentapetalae</taxon>
        <taxon>rosids</taxon>
        <taxon>fabids</taxon>
        <taxon>Fabales</taxon>
        <taxon>Fabaceae</taxon>
        <taxon>Papilionoideae</taxon>
        <taxon>50 kb inversion clade</taxon>
        <taxon>NPAAA clade</taxon>
        <taxon>indigoferoid/millettioid clade</taxon>
        <taxon>Phaseoleae</taxon>
        <taxon>Glycine</taxon>
        <taxon>Glycine subgen. Soja</taxon>
    </lineage>
</organism>
<proteinExistence type="predicted"/>
<dbReference type="PANTHER" id="PTHR46148:SF52">
    <property type="entry name" value="OS04G0603800 PROTEIN"/>
    <property type="match status" value="1"/>
</dbReference>
<evidence type="ECO:0000313" key="2">
    <source>
        <dbReference type="EMBL" id="RZB68096.1"/>
    </source>
</evidence>
<protein>
    <recommendedName>
        <fullName evidence="1">Tf2-1-like SH3-like domain-containing protein</fullName>
    </recommendedName>
</protein>
<dbReference type="EMBL" id="QZWG01000014">
    <property type="protein sequence ID" value="RZB68096.1"/>
    <property type="molecule type" value="Genomic_DNA"/>
</dbReference>
<gene>
    <name evidence="2" type="ORF">D0Y65_038057</name>
</gene>
<evidence type="ECO:0000259" key="1">
    <source>
        <dbReference type="Pfam" id="PF24626"/>
    </source>
</evidence>
<dbReference type="Pfam" id="PF24626">
    <property type="entry name" value="SH3_Tf2-1"/>
    <property type="match status" value="1"/>
</dbReference>
<name>A0A445H3E5_GLYSO</name>
<reference evidence="2 3" key="1">
    <citation type="submission" date="2018-09" db="EMBL/GenBank/DDBJ databases">
        <title>A high-quality reference genome of wild soybean provides a powerful tool to mine soybean genomes.</title>
        <authorList>
            <person name="Xie M."/>
            <person name="Chung C.Y.L."/>
            <person name="Li M.-W."/>
            <person name="Wong F.-L."/>
            <person name="Chan T.-F."/>
            <person name="Lam H.-M."/>
        </authorList>
    </citation>
    <scope>NUCLEOTIDE SEQUENCE [LARGE SCALE GENOMIC DNA]</scope>
    <source>
        <strain evidence="3">cv. W05</strain>
        <tissue evidence="2">Hypocotyl of etiolated seedlings</tissue>
    </source>
</reference>
<dbReference type="Proteomes" id="UP000289340">
    <property type="component" value="Chromosome 14"/>
</dbReference>
<keyword evidence="3" id="KW-1185">Reference proteome</keyword>
<dbReference type="InterPro" id="IPR056924">
    <property type="entry name" value="SH3_Tf2-1"/>
</dbReference>